<comment type="caution">
    <text evidence="3">The sequence shown here is derived from an EMBL/GenBank/DDBJ whole genome shotgun (WGS) entry which is preliminary data.</text>
</comment>
<dbReference type="SUPFAM" id="SSF49303">
    <property type="entry name" value="beta-Galactosidase/glucuronidase domain"/>
    <property type="match status" value="1"/>
</dbReference>
<sequence length="55" mass="6083">HWTATIPSVHPWSAEDPYRYTLTVRILAADAQSATAAALSPIEVAAQRIGFRRFT</sequence>
<proteinExistence type="inferred from homology"/>
<protein>
    <recommendedName>
        <fullName evidence="2">Glycoside hydrolase family 2 immunoglobulin-like beta-sandwich domain-containing protein</fullName>
    </recommendedName>
</protein>
<keyword evidence="4" id="KW-1185">Reference proteome</keyword>
<reference evidence="3 4" key="1">
    <citation type="journal article" date="2019" name="Int. J. Syst. Evol. Microbiol.">
        <title>Bifidobacterium jacchi sp. nov., isolated from the faeces of a baby common marmoset (Callithrix jacchus).</title>
        <authorList>
            <person name="Modesto M."/>
            <person name="Watanabe K."/>
            <person name="Arita M."/>
            <person name="Satti M."/>
            <person name="Oki K."/>
            <person name="Sciavilla P."/>
            <person name="Patavino C."/>
            <person name="Camma C."/>
            <person name="Michelini S."/>
            <person name="Sgorbati B."/>
            <person name="Mattarelli P."/>
        </authorList>
    </citation>
    <scope>NUCLEOTIDE SEQUENCE [LARGE SCALE GENOMIC DNA]</scope>
    <source>
        <strain evidence="3 4">MRM 9.3</strain>
    </source>
</reference>
<evidence type="ECO:0000313" key="3">
    <source>
        <dbReference type="EMBL" id="KAB5608593.1"/>
    </source>
</evidence>
<accession>A0A5N5RN90</accession>
<dbReference type="EMBL" id="RQSP01000002">
    <property type="protein sequence ID" value="KAB5608593.1"/>
    <property type="molecule type" value="Genomic_DNA"/>
</dbReference>
<dbReference type="GO" id="GO:0004553">
    <property type="term" value="F:hydrolase activity, hydrolyzing O-glycosyl compounds"/>
    <property type="evidence" value="ECO:0007669"/>
    <property type="project" value="InterPro"/>
</dbReference>
<dbReference type="InterPro" id="IPR036156">
    <property type="entry name" value="Beta-gal/glucu_dom_sf"/>
</dbReference>
<dbReference type="Gene3D" id="2.60.40.10">
    <property type="entry name" value="Immunoglobulins"/>
    <property type="match status" value="1"/>
</dbReference>
<dbReference type="InterPro" id="IPR006102">
    <property type="entry name" value="Ig-like_GH2"/>
</dbReference>
<feature type="domain" description="Glycoside hydrolase family 2 immunoglobulin-like beta-sandwich" evidence="2">
    <location>
        <begin position="5"/>
        <end position="52"/>
    </location>
</feature>
<dbReference type="InterPro" id="IPR013783">
    <property type="entry name" value="Ig-like_fold"/>
</dbReference>
<dbReference type="AlphaFoldDB" id="A0A5N5RN90"/>
<dbReference type="Proteomes" id="UP000326336">
    <property type="component" value="Unassembled WGS sequence"/>
</dbReference>
<dbReference type="Pfam" id="PF00703">
    <property type="entry name" value="Glyco_hydro_2"/>
    <property type="match status" value="1"/>
</dbReference>
<name>A0A5N5RN90_9BIFI</name>
<dbReference type="GO" id="GO:0005975">
    <property type="term" value="P:carbohydrate metabolic process"/>
    <property type="evidence" value="ECO:0007669"/>
    <property type="project" value="InterPro"/>
</dbReference>
<gene>
    <name evidence="3" type="ORF">EHS19_00935</name>
</gene>
<organism evidence="3 4">
    <name type="scientific">Bifidobacterium jacchi</name>
    <dbReference type="NCBI Taxonomy" id="2490545"/>
    <lineage>
        <taxon>Bacteria</taxon>
        <taxon>Bacillati</taxon>
        <taxon>Actinomycetota</taxon>
        <taxon>Actinomycetes</taxon>
        <taxon>Bifidobacteriales</taxon>
        <taxon>Bifidobacteriaceae</taxon>
        <taxon>Bifidobacterium</taxon>
    </lineage>
</organism>
<evidence type="ECO:0000256" key="1">
    <source>
        <dbReference type="ARBA" id="ARBA00007401"/>
    </source>
</evidence>
<feature type="non-terminal residue" evidence="3">
    <location>
        <position position="1"/>
    </location>
</feature>
<comment type="similarity">
    <text evidence="1">Belongs to the glycosyl hydrolase 2 family.</text>
</comment>
<evidence type="ECO:0000259" key="2">
    <source>
        <dbReference type="Pfam" id="PF00703"/>
    </source>
</evidence>
<feature type="non-terminal residue" evidence="3">
    <location>
        <position position="55"/>
    </location>
</feature>
<evidence type="ECO:0000313" key="4">
    <source>
        <dbReference type="Proteomes" id="UP000326336"/>
    </source>
</evidence>